<comment type="subunit">
    <text evidence="5">Homodimer.</text>
</comment>
<comment type="function">
    <text evidence="1">Catalyzes the decarboxylation of four acetate groups of uroporphyrinogen-III to yield coproporphyrinogen-III.</text>
</comment>
<evidence type="ECO:0000256" key="10">
    <source>
        <dbReference type="ARBA" id="ARBA00048033"/>
    </source>
</evidence>
<comment type="caution">
    <text evidence="16">The sequence shown here is derived from an EMBL/GenBank/DDBJ whole genome shotgun (WGS) entry which is preliminary data.</text>
</comment>
<comment type="subcellular location">
    <subcellularLocation>
        <location evidence="2">Plastid</location>
        <location evidence="2">Chloroplast</location>
    </subcellularLocation>
</comment>
<evidence type="ECO:0000256" key="11">
    <source>
        <dbReference type="RuleBase" id="RU000554"/>
    </source>
</evidence>
<evidence type="ECO:0000256" key="13">
    <source>
        <dbReference type="SAM" id="SignalP"/>
    </source>
</evidence>
<dbReference type="GO" id="GO:0009507">
    <property type="term" value="C:chloroplast"/>
    <property type="evidence" value="ECO:0007669"/>
    <property type="project" value="UniProtKB-SubCell"/>
</dbReference>
<evidence type="ECO:0000259" key="14">
    <source>
        <dbReference type="PROSITE" id="PS00906"/>
    </source>
</evidence>
<evidence type="ECO:0000313" key="17">
    <source>
        <dbReference type="Proteomes" id="UP001165160"/>
    </source>
</evidence>
<evidence type="ECO:0000256" key="4">
    <source>
        <dbReference type="ARBA" id="ARBA00009935"/>
    </source>
</evidence>
<dbReference type="NCBIfam" id="TIGR01464">
    <property type="entry name" value="hemE"/>
    <property type="match status" value="1"/>
</dbReference>
<feature type="domain" description="Uroporphyrinogen decarboxylase (URO-D)" evidence="14">
    <location>
        <begin position="74"/>
        <end position="83"/>
    </location>
</feature>
<evidence type="ECO:0000256" key="5">
    <source>
        <dbReference type="ARBA" id="ARBA00011738"/>
    </source>
</evidence>
<reference evidence="17" key="1">
    <citation type="journal article" date="2023" name="Commun. Biol.">
        <title>Genome analysis of Parmales, the sister group of diatoms, reveals the evolutionary specialization of diatoms from phago-mixotrophs to photoautotrophs.</title>
        <authorList>
            <person name="Ban H."/>
            <person name="Sato S."/>
            <person name="Yoshikawa S."/>
            <person name="Yamada K."/>
            <person name="Nakamura Y."/>
            <person name="Ichinomiya M."/>
            <person name="Sato N."/>
            <person name="Blanc-Mathieu R."/>
            <person name="Endo H."/>
            <person name="Kuwata A."/>
            <person name="Ogata H."/>
        </authorList>
    </citation>
    <scope>NUCLEOTIDE SEQUENCE [LARGE SCALE GENOMIC DNA]</scope>
    <source>
        <strain evidence="17">NIES 3699</strain>
    </source>
</reference>
<organism evidence="16 17">
    <name type="scientific">Triparma verrucosa</name>
    <dbReference type="NCBI Taxonomy" id="1606542"/>
    <lineage>
        <taxon>Eukaryota</taxon>
        <taxon>Sar</taxon>
        <taxon>Stramenopiles</taxon>
        <taxon>Ochrophyta</taxon>
        <taxon>Bolidophyceae</taxon>
        <taxon>Parmales</taxon>
        <taxon>Triparmaceae</taxon>
        <taxon>Triparma</taxon>
    </lineage>
</organism>
<evidence type="ECO:0000256" key="7">
    <source>
        <dbReference type="ARBA" id="ARBA00022793"/>
    </source>
</evidence>
<evidence type="ECO:0000256" key="12">
    <source>
        <dbReference type="RuleBase" id="RU004169"/>
    </source>
</evidence>
<evidence type="ECO:0000256" key="9">
    <source>
        <dbReference type="ARBA" id="ARBA00023244"/>
    </source>
</evidence>
<feature type="chain" id="PRO_5040742185" description="Uroporphyrinogen decarboxylase" evidence="13">
    <location>
        <begin position="23"/>
        <end position="401"/>
    </location>
</feature>
<dbReference type="Proteomes" id="UP001165160">
    <property type="component" value="Unassembled WGS sequence"/>
</dbReference>
<dbReference type="PANTHER" id="PTHR21091">
    <property type="entry name" value="METHYLTETRAHYDROFOLATE:HOMOCYSTEINE METHYLTRANSFERASE RELATED"/>
    <property type="match status" value="1"/>
</dbReference>
<comment type="pathway">
    <text evidence="3 11">Porphyrin-containing compound metabolism; protoporphyrin-IX biosynthesis; coproporphyrinogen-III from 5-aminolevulinate: step 4/4.</text>
</comment>
<accession>A0A9W7KUP9</accession>
<keyword evidence="8 11" id="KW-0456">Lyase</keyword>
<proteinExistence type="inferred from homology"/>
<dbReference type="PROSITE" id="PS00907">
    <property type="entry name" value="UROD_2"/>
    <property type="match status" value="1"/>
</dbReference>
<keyword evidence="17" id="KW-1185">Reference proteome</keyword>
<dbReference type="EC" id="4.1.1.37" evidence="6 11"/>
<dbReference type="PROSITE" id="PS00906">
    <property type="entry name" value="UROD_1"/>
    <property type="match status" value="1"/>
</dbReference>
<keyword evidence="13" id="KW-0732">Signal</keyword>
<dbReference type="Pfam" id="PF01208">
    <property type="entry name" value="URO-D"/>
    <property type="match status" value="1"/>
</dbReference>
<dbReference type="CDD" id="cd00717">
    <property type="entry name" value="URO-D"/>
    <property type="match status" value="1"/>
</dbReference>
<feature type="domain" description="Uroporphyrinogen decarboxylase (URO-D)" evidence="15">
    <location>
        <begin position="194"/>
        <end position="210"/>
    </location>
</feature>
<gene>
    <name evidence="16" type="ORF">TrVE_jg10484</name>
</gene>
<comment type="catalytic activity">
    <reaction evidence="10 11">
        <text>uroporphyrinogen III + 4 H(+) = coproporphyrinogen III + 4 CO2</text>
        <dbReference type="Rhea" id="RHEA:19865"/>
        <dbReference type="ChEBI" id="CHEBI:15378"/>
        <dbReference type="ChEBI" id="CHEBI:16526"/>
        <dbReference type="ChEBI" id="CHEBI:57308"/>
        <dbReference type="ChEBI" id="CHEBI:57309"/>
        <dbReference type="EC" id="4.1.1.37"/>
    </reaction>
</comment>
<dbReference type="PANTHER" id="PTHR21091:SF174">
    <property type="entry name" value="UROPORPHYRINOGEN DECARBOXYLASE"/>
    <property type="match status" value="1"/>
</dbReference>
<dbReference type="Gene3D" id="3.20.20.210">
    <property type="match status" value="1"/>
</dbReference>
<comment type="similarity">
    <text evidence="4 12">Belongs to the uroporphyrinogen decarboxylase family.</text>
</comment>
<evidence type="ECO:0000256" key="6">
    <source>
        <dbReference type="ARBA" id="ARBA00012288"/>
    </source>
</evidence>
<dbReference type="GO" id="GO:0004853">
    <property type="term" value="F:uroporphyrinogen decarboxylase activity"/>
    <property type="evidence" value="ECO:0007669"/>
    <property type="project" value="UniProtKB-EC"/>
</dbReference>
<sequence>MKFLAFLLSATLVSTLLPSLHSFSTTTPSKPLLAPRTDLSIAVPPPPTLDVPEVPTDHDILLRAARGEVTERTPLWMMRQAGRYMKAFRAYSENYPFRVRSETPSIAVELSLQCVKAYGLDGCIMFSDILTPLSAIGIEWDVIKGKGPVVYTDVTTEEGVDSLTALGDVDEKLPFLGETLRALRGHTEGKCTLLGFVGSPWTLSAYAAEGGGTKDARKIKHMMYHNPDLARKLFDKLAVMAGEYAVHQIDSGAQVIQVFESWAHHLSPADFEKFAKPAAKKTIEIIKKAKPDTPVIYFANGGSAYLDLQRDMGCDMVCVDHQICMAKARSDLGADVPVSGNVDPSVLFGTEEQIRQAVRDCVDGAGGPGNRHVMNLGHGVRQGTPEESVGWAVDEVKRIRK</sequence>
<dbReference type="SUPFAM" id="SSF51726">
    <property type="entry name" value="UROD/MetE-like"/>
    <property type="match status" value="1"/>
</dbReference>
<dbReference type="GO" id="GO:0006779">
    <property type="term" value="P:porphyrin-containing compound biosynthetic process"/>
    <property type="evidence" value="ECO:0007669"/>
    <property type="project" value="UniProtKB-KW"/>
</dbReference>
<feature type="signal peptide" evidence="13">
    <location>
        <begin position="1"/>
        <end position="22"/>
    </location>
</feature>
<evidence type="ECO:0000313" key="16">
    <source>
        <dbReference type="EMBL" id="GMI12229.1"/>
    </source>
</evidence>
<dbReference type="InterPro" id="IPR000257">
    <property type="entry name" value="Uroporphyrinogen_deCOase"/>
</dbReference>
<keyword evidence="9 11" id="KW-0627">Porphyrin biosynthesis</keyword>
<dbReference type="EMBL" id="BRXX01000441">
    <property type="protein sequence ID" value="GMI12229.1"/>
    <property type="molecule type" value="Genomic_DNA"/>
</dbReference>
<protein>
    <recommendedName>
        <fullName evidence="6 11">Uroporphyrinogen decarboxylase</fullName>
        <ecNumber evidence="6 11">4.1.1.37</ecNumber>
    </recommendedName>
</protein>
<dbReference type="AlphaFoldDB" id="A0A9W7KUP9"/>
<evidence type="ECO:0000256" key="1">
    <source>
        <dbReference type="ARBA" id="ARBA00002448"/>
    </source>
</evidence>
<keyword evidence="7 11" id="KW-0210">Decarboxylase</keyword>
<dbReference type="FunFam" id="3.20.20.210:FF:000006">
    <property type="entry name" value="Uroporphyrinogen decarboxylase"/>
    <property type="match status" value="1"/>
</dbReference>
<evidence type="ECO:0000256" key="8">
    <source>
        <dbReference type="ARBA" id="ARBA00023239"/>
    </source>
</evidence>
<evidence type="ECO:0000259" key="15">
    <source>
        <dbReference type="PROSITE" id="PS00907"/>
    </source>
</evidence>
<name>A0A9W7KUP9_9STRA</name>
<dbReference type="InterPro" id="IPR038071">
    <property type="entry name" value="UROD/MetE-like_sf"/>
</dbReference>
<evidence type="ECO:0000256" key="2">
    <source>
        <dbReference type="ARBA" id="ARBA00004229"/>
    </source>
</evidence>
<dbReference type="InterPro" id="IPR006361">
    <property type="entry name" value="Uroporphyrinogen_deCO2ase_HemE"/>
</dbReference>
<evidence type="ECO:0000256" key="3">
    <source>
        <dbReference type="ARBA" id="ARBA00004804"/>
    </source>
</evidence>